<reference evidence="1 2" key="1">
    <citation type="submission" date="2016-04" db="EMBL/GenBank/DDBJ databases">
        <title>Complete genome sequence of natural rubber-degrading, novel Gram-negative bacterium, Rhizobacter gummiphilus strain NS21.</title>
        <authorList>
            <person name="Tabata M."/>
            <person name="Kasai D."/>
            <person name="Fukuda M."/>
        </authorList>
    </citation>
    <scope>NUCLEOTIDE SEQUENCE [LARGE SCALE GENOMIC DNA]</scope>
    <source>
        <strain evidence="1 2">NS21</strain>
    </source>
</reference>
<name>A0A1W6L4Q2_9BURK</name>
<proteinExistence type="predicted"/>
<dbReference type="Proteomes" id="UP000193427">
    <property type="component" value="Chromosome"/>
</dbReference>
<sequence>MLAGLGLVVGVVLVFQVAVRQMRVGVEQALGPRASVGSLGVGWSGVVITDLRVRAERPRWPAEDELRAARVVVVPELSSVFRAAWRVRLVRVEGAYVSLLRKRDGGLQVVPGLVRTEAKPEQTGRPVNIGRIELVDAAVEFFDATVRQPPHRMRFERLNAELEDLALPGLDQPVQVALSAVFKGPKRDGDITLNGHVVPATRNGELNARLTGVDLIALEPYLLKVHEAGVKRGTLDLTLDAKVEHQRLHAPGVVTLKDLELGTGSGVFGTFAGVPRQAVLASLDRNGRIELKFTLEGRLDDPKFSVNEALSLRIAAGLAESLGVSLGGVVEGVGGVIKGLFGH</sequence>
<dbReference type="InterPro" id="IPR052894">
    <property type="entry name" value="AsmA-related"/>
</dbReference>
<keyword evidence="2" id="KW-1185">Reference proteome</keyword>
<accession>A0A1W6L4Q2</accession>
<evidence type="ECO:0000313" key="2">
    <source>
        <dbReference type="Proteomes" id="UP000193427"/>
    </source>
</evidence>
<dbReference type="STRING" id="946333.A4W93_04115"/>
<dbReference type="PANTHER" id="PTHR30441:SF8">
    <property type="entry name" value="DUF748 DOMAIN-CONTAINING PROTEIN"/>
    <property type="match status" value="1"/>
</dbReference>
<dbReference type="Pfam" id="PF05359">
    <property type="entry name" value="DUF748"/>
    <property type="match status" value="1"/>
</dbReference>
<dbReference type="AlphaFoldDB" id="A0A1W6L4Q2"/>
<dbReference type="GO" id="GO:0090313">
    <property type="term" value="P:regulation of protein targeting to membrane"/>
    <property type="evidence" value="ECO:0007669"/>
    <property type="project" value="TreeGrafter"/>
</dbReference>
<dbReference type="PANTHER" id="PTHR30441">
    <property type="entry name" value="DUF748 DOMAIN-CONTAINING PROTEIN"/>
    <property type="match status" value="1"/>
</dbReference>
<dbReference type="InterPro" id="IPR008023">
    <property type="entry name" value="DUF748"/>
</dbReference>
<protein>
    <submittedName>
        <fullName evidence="1">Uncharacterized protein</fullName>
    </submittedName>
</protein>
<gene>
    <name evidence="1" type="ORF">A4W93_04115</name>
</gene>
<organism evidence="1 2">
    <name type="scientific">Piscinibacter gummiphilus</name>
    <dbReference type="NCBI Taxonomy" id="946333"/>
    <lineage>
        <taxon>Bacteria</taxon>
        <taxon>Pseudomonadati</taxon>
        <taxon>Pseudomonadota</taxon>
        <taxon>Betaproteobacteria</taxon>
        <taxon>Burkholderiales</taxon>
        <taxon>Sphaerotilaceae</taxon>
        <taxon>Piscinibacter</taxon>
    </lineage>
</organism>
<dbReference type="GO" id="GO:0005886">
    <property type="term" value="C:plasma membrane"/>
    <property type="evidence" value="ECO:0007669"/>
    <property type="project" value="TreeGrafter"/>
</dbReference>
<evidence type="ECO:0000313" key="1">
    <source>
        <dbReference type="EMBL" id="ARN19166.1"/>
    </source>
</evidence>
<dbReference type="KEGG" id="rgu:A4W93_04115"/>
<dbReference type="EMBL" id="CP015118">
    <property type="protein sequence ID" value="ARN19166.1"/>
    <property type="molecule type" value="Genomic_DNA"/>
</dbReference>